<organism evidence="1 2">
    <name type="scientific">Euphydryas editha</name>
    <name type="common">Edith's checkerspot</name>
    <dbReference type="NCBI Taxonomy" id="104508"/>
    <lineage>
        <taxon>Eukaryota</taxon>
        <taxon>Metazoa</taxon>
        <taxon>Ecdysozoa</taxon>
        <taxon>Arthropoda</taxon>
        <taxon>Hexapoda</taxon>
        <taxon>Insecta</taxon>
        <taxon>Pterygota</taxon>
        <taxon>Neoptera</taxon>
        <taxon>Endopterygota</taxon>
        <taxon>Lepidoptera</taxon>
        <taxon>Glossata</taxon>
        <taxon>Ditrysia</taxon>
        <taxon>Papilionoidea</taxon>
        <taxon>Nymphalidae</taxon>
        <taxon>Nymphalinae</taxon>
        <taxon>Euphydryas</taxon>
    </lineage>
</organism>
<sequence length="103" mass="12281">MNAQRSRQIRAILRKILTVVVEQIEDDILFEINKPIRIWERQWISRRSMLGGSSLLLKELAIEDLKEYRDSMRMTEESFNWLLNKVRPAIEKNDTHMRSAIPT</sequence>
<name>A0AAU9U7E1_EUPED</name>
<accession>A0AAU9U7E1</accession>
<gene>
    <name evidence="1" type="ORF">EEDITHA_LOCUS9362</name>
</gene>
<comment type="caution">
    <text evidence="1">The sequence shown here is derived from an EMBL/GenBank/DDBJ whole genome shotgun (WGS) entry which is preliminary data.</text>
</comment>
<keyword evidence="2" id="KW-1185">Reference proteome</keyword>
<dbReference type="AlphaFoldDB" id="A0AAU9U7E1"/>
<proteinExistence type="predicted"/>
<protein>
    <submittedName>
        <fullName evidence="1">Uncharacterized protein</fullName>
    </submittedName>
</protein>
<evidence type="ECO:0000313" key="1">
    <source>
        <dbReference type="EMBL" id="CAH2093727.1"/>
    </source>
</evidence>
<reference evidence="1" key="1">
    <citation type="submission" date="2022-03" db="EMBL/GenBank/DDBJ databases">
        <authorList>
            <person name="Tunstrom K."/>
        </authorList>
    </citation>
    <scope>NUCLEOTIDE SEQUENCE</scope>
</reference>
<dbReference type="Proteomes" id="UP001153954">
    <property type="component" value="Unassembled WGS sequence"/>
</dbReference>
<evidence type="ECO:0000313" key="2">
    <source>
        <dbReference type="Proteomes" id="UP001153954"/>
    </source>
</evidence>
<dbReference type="EMBL" id="CAKOGL010000013">
    <property type="protein sequence ID" value="CAH2093727.1"/>
    <property type="molecule type" value="Genomic_DNA"/>
</dbReference>